<dbReference type="PANTHER" id="PTHR31432">
    <property type="entry name" value="INTRAFLAGELLAR TRANSPORT PROTEIN 74 HOMOLOG"/>
    <property type="match status" value="1"/>
</dbReference>
<dbReference type="GO" id="GO:0035735">
    <property type="term" value="P:intraciliary transport involved in cilium assembly"/>
    <property type="evidence" value="ECO:0007669"/>
    <property type="project" value="TreeGrafter"/>
</dbReference>
<dbReference type="PANTHER" id="PTHR31432:SF0">
    <property type="entry name" value="INTRAFLAGELLAR TRANSPORT PROTEIN 74 HOMOLOG"/>
    <property type="match status" value="1"/>
</dbReference>
<dbReference type="InterPro" id="IPR029602">
    <property type="entry name" value="IFT74"/>
</dbReference>
<dbReference type="Gene3D" id="1.10.287.1490">
    <property type="match status" value="1"/>
</dbReference>
<feature type="coiled-coil region" evidence="1">
    <location>
        <begin position="182"/>
        <end position="266"/>
    </location>
</feature>
<dbReference type="Proteomes" id="UP000887116">
    <property type="component" value="Unassembled WGS sequence"/>
</dbReference>
<keyword evidence="1" id="KW-0175">Coiled coil</keyword>
<organism evidence="2 3">
    <name type="scientific">Trichonephila clavata</name>
    <name type="common">Joro spider</name>
    <name type="synonym">Nephila clavata</name>
    <dbReference type="NCBI Taxonomy" id="2740835"/>
    <lineage>
        <taxon>Eukaryota</taxon>
        <taxon>Metazoa</taxon>
        <taxon>Ecdysozoa</taxon>
        <taxon>Arthropoda</taxon>
        <taxon>Chelicerata</taxon>
        <taxon>Arachnida</taxon>
        <taxon>Araneae</taxon>
        <taxon>Araneomorphae</taxon>
        <taxon>Entelegynae</taxon>
        <taxon>Araneoidea</taxon>
        <taxon>Nephilidae</taxon>
        <taxon>Trichonephila</taxon>
    </lineage>
</organism>
<dbReference type="AlphaFoldDB" id="A0A8X6KE85"/>
<keyword evidence="3" id="KW-1185">Reference proteome</keyword>
<name>A0A8X6KE85_TRICU</name>
<comment type="caution">
    <text evidence="2">The sequence shown here is derived from an EMBL/GenBank/DDBJ whole genome shotgun (WGS) entry which is preliminary data.</text>
</comment>
<reference evidence="2" key="1">
    <citation type="submission" date="2020-07" db="EMBL/GenBank/DDBJ databases">
        <title>Multicomponent nature underlies the extraordinary mechanical properties of spider dragline silk.</title>
        <authorList>
            <person name="Kono N."/>
            <person name="Nakamura H."/>
            <person name="Mori M."/>
            <person name="Yoshida Y."/>
            <person name="Ohtoshi R."/>
            <person name="Malay A.D."/>
            <person name="Moran D.A.P."/>
            <person name="Tomita M."/>
            <person name="Numata K."/>
            <person name="Arakawa K."/>
        </authorList>
    </citation>
    <scope>NUCLEOTIDE SEQUENCE</scope>
</reference>
<dbReference type="GO" id="GO:0048487">
    <property type="term" value="F:beta-tubulin binding"/>
    <property type="evidence" value="ECO:0007669"/>
    <property type="project" value="InterPro"/>
</dbReference>
<accession>A0A8X6KE85</accession>
<gene>
    <name evidence="2" type="primary">IFT74</name>
    <name evidence="2" type="ORF">TNCT_59221</name>
</gene>
<dbReference type="GO" id="GO:0005929">
    <property type="term" value="C:cilium"/>
    <property type="evidence" value="ECO:0007669"/>
    <property type="project" value="TreeGrafter"/>
</dbReference>
<dbReference type="OrthoDB" id="444379at2759"/>
<protein>
    <submittedName>
        <fullName evidence="2">Intraflagellar transport protein 74</fullName>
    </submittedName>
</protein>
<dbReference type="GO" id="GO:0030992">
    <property type="term" value="C:intraciliary transport particle B"/>
    <property type="evidence" value="ECO:0007669"/>
    <property type="project" value="InterPro"/>
</dbReference>
<evidence type="ECO:0000256" key="1">
    <source>
        <dbReference type="SAM" id="Coils"/>
    </source>
</evidence>
<dbReference type="EMBL" id="BMAO01020980">
    <property type="protein sequence ID" value="GFQ71106.1"/>
    <property type="molecule type" value="Genomic_DNA"/>
</dbReference>
<proteinExistence type="predicted"/>
<sequence>METSLMSSRTKRHSLPETVPSEMKFYIQNSTAHNKRLTPFTERSSRSSSDAIIHTPLFNKSLHDRHLSDQGLDVTRHRARLENRQIRDKSYYKGVLYHKGYEIGSEIKNLWKQIDLMGTEKSSYFSYKQKAEKQASELKDLQGILLDYNLVDDWYTTEVEISEISEELQSIKAANQVESAEVEKIFEERKKKELLIVELETEISQERHVTDILSSTSSPHFRDRYKCLKKEDEGLKSDLRKLEEEFRSLESQRKNLEEKCKSVNKLEAYCLLRKLNEEQRKRDNLFNELCENDSSSEMSNLQRRKREHYDLFRSISSQTRIVKNQINQKQNELENIHKELNDLQTERVQKLSKLKNRESIIDAFLASFSEKRSKLLNQLTESRNRIKELLELMSNQLNFDELGGNSKEIEMQNVEERKARDSLKQELLELMAKEALEDKLLEEVLKLKEDFETKKKEIDQISNTELLEAEFETKKKNLLAEAEVCRKQRDAFVFILQDLQKKCNALEKTLQKNEVYKELLKWEKQWQYLEQNNFEMEQYLAEAKIRGDYFPVKKSVMGTLRLINKMRTVL</sequence>
<evidence type="ECO:0000313" key="3">
    <source>
        <dbReference type="Proteomes" id="UP000887116"/>
    </source>
</evidence>
<feature type="coiled-coil region" evidence="1">
    <location>
        <begin position="319"/>
        <end position="464"/>
    </location>
</feature>
<evidence type="ECO:0000313" key="2">
    <source>
        <dbReference type="EMBL" id="GFQ71106.1"/>
    </source>
</evidence>